<dbReference type="PROSITE" id="PS00616">
    <property type="entry name" value="HIS_ACID_PHOSPHAT_1"/>
    <property type="match status" value="1"/>
</dbReference>
<dbReference type="SUPFAM" id="SSF53254">
    <property type="entry name" value="Phosphoglycerate mutase-like"/>
    <property type="match status" value="2"/>
</dbReference>
<name>A0A9Q0NDF2_9DIPT</name>
<dbReference type="AlphaFoldDB" id="A0A9Q0NDF2"/>
<dbReference type="GO" id="GO:0003993">
    <property type="term" value="F:acid phosphatase activity"/>
    <property type="evidence" value="ECO:0007669"/>
    <property type="project" value="UniProtKB-EC"/>
</dbReference>
<comment type="similarity">
    <text evidence="2">Belongs to the histidine acid phosphatase family.</text>
</comment>
<sequence length="671" mass="77672">MKPLLVASVCVWLTVANSHDSYNSKLNNLEENGELLFAHMIYRHGDRSPVIQAPGSLYADQSYWPEGWGQLTTLGVQQEYSLGQWLRRRYNNFLSSAYNPNEIYVQSSDVDRTLMSAQSTLAGLYPPLGKKIWNRNVLWQPIPVHTQPIAKDFLIAGQVPSCPSFVNAMKEYMTSDELTQFQSSVQPFYDYLTLNTGTVINNIQLLSLIRDSWLCESIHNLTLPQWTRKLYPHNDEFDRAALMMYYLSTGTKFMAKFMSGFLLKDVLDRFKAKVENSLSPDRKFWMYSSHDSTVFSLLHSMDISNNDFVPYAGTVILELRKYQHEHYVQIFYKNSVRNPEAIEIPGCGTACPLSKMYEVYDEIIPKNEFDTECQLQERRELFRHGDRSPIIKAPGSLYGDLSYWPEGWGQLTTLGVQQEYSLGQWLRRRYNNFLSSAYNPNEIYVQSSDTDRTLMSAQSATTGLYPPIGNKIWNKNILWQPIPVHTKPVTKDYLIAGLVPSCPSYKKAMKEYLNSEEIKQFQSSAQPFYDYLTLNTGKTIKNIHELLFFRDSWLCESTHNLKLPQWVSKLYPNNDEFDRAAMKMYYVFAATKFMAKFMSGFLLKDVLDRFKAKIDFVPYAGAVNIELRKFQDEHYVQIFYKNSEQDPESSLKTMSTYSIDLMSATTRNATY</sequence>
<dbReference type="InterPro" id="IPR000560">
    <property type="entry name" value="His_Pase_clade-2"/>
</dbReference>
<keyword evidence="5" id="KW-0378">Hydrolase</keyword>
<evidence type="ECO:0000313" key="9">
    <source>
        <dbReference type="EMBL" id="KAJ6647314.1"/>
    </source>
</evidence>
<evidence type="ECO:0000256" key="1">
    <source>
        <dbReference type="ARBA" id="ARBA00000032"/>
    </source>
</evidence>
<reference evidence="9" key="1">
    <citation type="submission" date="2022-07" db="EMBL/GenBank/DDBJ databases">
        <authorList>
            <person name="Trinca V."/>
            <person name="Uliana J.V.C."/>
            <person name="Torres T.T."/>
            <person name="Ward R.J."/>
            <person name="Monesi N."/>
        </authorList>
    </citation>
    <scope>NUCLEOTIDE SEQUENCE</scope>
    <source>
        <strain evidence="9">HSMRA1968</strain>
        <tissue evidence="9">Whole embryos</tissue>
    </source>
</reference>
<feature type="chain" id="PRO_5040179358" description="acid phosphatase" evidence="8">
    <location>
        <begin position="19"/>
        <end position="671"/>
    </location>
</feature>
<evidence type="ECO:0000256" key="4">
    <source>
        <dbReference type="ARBA" id="ARBA00022729"/>
    </source>
</evidence>
<evidence type="ECO:0000256" key="6">
    <source>
        <dbReference type="ARBA" id="ARBA00023157"/>
    </source>
</evidence>
<dbReference type="CDD" id="cd07061">
    <property type="entry name" value="HP_HAP_like"/>
    <property type="match status" value="2"/>
</dbReference>
<evidence type="ECO:0000256" key="7">
    <source>
        <dbReference type="ARBA" id="ARBA00023180"/>
    </source>
</evidence>
<protein>
    <recommendedName>
        <fullName evidence="3">acid phosphatase</fullName>
        <ecNumber evidence="3">3.1.3.2</ecNumber>
    </recommendedName>
</protein>
<keyword evidence="10" id="KW-1185">Reference proteome</keyword>
<comment type="caution">
    <text evidence="9">The sequence shown here is derived from an EMBL/GenBank/DDBJ whole genome shotgun (WGS) entry which is preliminary data.</text>
</comment>
<dbReference type="EC" id="3.1.3.2" evidence="3"/>
<dbReference type="InterPro" id="IPR050645">
    <property type="entry name" value="Histidine_acid_phosphatase"/>
</dbReference>
<keyword evidence="7" id="KW-0325">Glycoprotein</keyword>
<evidence type="ECO:0000256" key="2">
    <source>
        <dbReference type="ARBA" id="ARBA00005375"/>
    </source>
</evidence>
<keyword evidence="4 8" id="KW-0732">Signal</keyword>
<comment type="catalytic activity">
    <reaction evidence="1">
        <text>a phosphate monoester + H2O = an alcohol + phosphate</text>
        <dbReference type="Rhea" id="RHEA:15017"/>
        <dbReference type="ChEBI" id="CHEBI:15377"/>
        <dbReference type="ChEBI" id="CHEBI:30879"/>
        <dbReference type="ChEBI" id="CHEBI:43474"/>
        <dbReference type="ChEBI" id="CHEBI:67140"/>
        <dbReference type="EC" id="3.1.3.2"/>
    </reaction>
</comment>
<evidence type="ECO:0000313" key="10">
    <source>
        <dbReference type="Proteomes" id="UP001151699"/>
    </source>
</evidence>
<dbReference type="InterPro" id="IPR033379">
    <property type="entry name" value="Acid_Pase_AS"/>
</dbReference>
<dbReference type="Gene3D" id="3.40.50.1240">
    <property type="entry name" value="Phosphoglycerate mutase-like"/>
    <property type="match status" value="2"/>
</dbReference>
<dbReference type="Pfam" id="PF00328">
    <property type="entry name" value="His_Phos_2"/>
    <property type="match status" value="2"/>
</dbReference>
<gene>
    <name evidence="9" type="primary">ACP3_0</name>
    <name evidence="9" type="ORF">Bhyg_02536</name>
</gene>
<keyword evidence="6" id="KW-1015">Disulfide bond</keyword>
<dbReference type="EMBL" id="WJQU01000001">
    <property type="protein sequence ID" value="KAJ6647314.1"/>
    <property type="molecule type" value="Genomic_DNA"/>
</dbReference>
<evidence type="ECO:0000256" key="8">
    <source>
        <dbReference type="SAM" id="SignalP"/>
    </source>
</evidence>
<dbReference type="Proteomes" id="UP001151699">
    <property type="component" value="Chromosome A"/>
</dbReference>
<evidence type="ECO:0000256" key="5">
    <source>
        <dbReference type="ARBA" id="ARBA00022801"/>
    </source>
</evidence>
<dbReference type="PROSITE" id="PS00778">
    <property type="entry name" value="HIS_ACID_PHOSPHAT_2"/>
    <property type="match status" value="1"/>
</dbReference>
<dbReference type="InterPro" id="IPR029033">
    <property type="entry name" value="His_PPase_superfam"/>
</dbReference>
<dbReference type="OrthoDB" id="7770303at2759"/>
<evidence type="ECO:0000256" key="3">
    <source>
        <dbReference type="ARBA" id="ARBA00012646"/>
    </source>
</evidence>
<organism evidence="9 10">
    <name type="scientific">Pseudolycoriella hygida</name>
    <dbReference type="NCBI Taxonomy" id="35572"/>
    <lineage>
        <taxon>Eukaryota</taxon>
        <taxon>Metazoa</taxon>
        <taxon>Ecdysozoa</taxon>
        <taxon>Arthropoda</taxon>
        <taxon>Hexapoda</taxon>
        <taxon>Insecta</taxon>
        <taxon>Pterygota</taxon>
        <taxon>Neoptera</taxon>
        <taxon>Endopterygota</taxon>
        <taxon>Diptera</taxon>
        <taxon>Nematocera</taxon>
        <taxon>Sciaroidea</taxon>
        <taxon>Sciaridae</taxon>
        <taxon>Pseudolycoriella</taxon>
    </lineage>
</organism>
<proteinExistence type="inferred from homology"/>
<dbReference type="PANTHER" id="PTHR11567">
    <property type="entry name" value="ACID PHOSPHATASE-RELATED"/>
    <property type="match status" value="1"/>
</dbReference>
<feature type="signal peptide" evidence="8">
    <location>
        <begin position="1"/>
        <end position="18"/>
    </location>
</feature>
<accession>A0A9Q0NDF2</accession>
<dbReference type="PANTHER" id="PTHR11567:SF211">
    <property type="entry name" value="PROSTATIC ACID PHOSPHATASE"/>
    <property type="match status" value="1"/>
</dbReference>